<gene>
    <name evidence="6" type="ORF">DFR30_2667</name>
</gene>
<evidence type="ECO:0000256" key="1">
    <source>
        <dbReference type="ARBA" id="ARBA00010638"/>
    </source>
</evidence>
<dbReference type="InterPro" id="IPR024185">
    <property type="entry name" value="FTHF_cligase-like_sf"/>
</dbReference>
<dbReference type="InterPro" id="IPR002698">
    <property type="entry name" value="FTHF_cligase"/>
</dbReference>
<dbReference type="InterPro" id="IPR037171">
    <property type="entry name" value="NagB/RpiA_transferase-like"/>
</dbReference>
<feature type="binding site" evidence="4">
    <location>
        <position position="55"/>
    </location>
    <ligand>
        <name>substrate</name>
    </ligand>
</feature>
<dbReference type="PANTHER" id="PTHR23407:SF1">
    <property type="entry name" value="5-FORMYLTETRAHYDROFOLATE CYCLO-LIGASE"/>
    <property type="match status" value="1"/>
</dbReference>
<comment type="catalytic activity">
    <reaction evidence="5">
        <text>(6S)-5-formyl-5,6,7,8-tetrahydrofolate + ATP = (6R)-5,10-methenyltetrahydrofolate + ADP + phosphate</text>
        <dbReference type="Rhea" id="RHEA:10488"/>
        <dbReference type="ChEBI" id="CHEBI:30616"/>
        <dbReference type="ChEBI" id="CHEBI:43474"/>
        <dbReference type="ChEBI" id="CHEBI:57455"/>
        <dbReference type="ChEBI" id="CHEBI:57457"/>
        <dbReference type="ChEBI" id="CHEBI:456216"/>
        <dbReference type="EC" id="6.3.3.2"/>
    </reaction>
</comment>
<dbReference type="EMBL" id="SMFX01000001">
    <property type="protein sequence ID" value="TCK19357.1"/>
    <property type="molecule type" value="Genomic_DNA"/>
</dbReference>
<dbReference type="Gene3D" id="3.40.50.10420">
    <property type="entry name" value="NagB/RpiA/CoA transferase-like"/>
    <property type="match status" value="1"/>
</dbReference>
<evidence type="ECO:0000256" key="4">
    <source>
        <dbReference type="PIRSR" id="PIRSR006806-1"/>
    </source>
</evidence>
<comment type="caution">
    <text evidence="6">The sequence shown here is derived from an EMBL/GenBank/DDBJ whole genome shotgun (WGS) entry which is preliminary data.</text>
</comment>
<keyword evidence="2 4" id="KW-0547">Nucleotide-binding</keyword>
<keyword evidence="7" id="KW-1185">Reference proteome</keyword>
<dbReference type="GO" id="GO:0030272">
    <property type="term" value="F:5-formyltetrahydrofolate cyclo-ligase activity"/>
    <property type="evidence" value="ECO:0007669"/>
    <property type="project" value="UniProtKB-EC"/>
</dbReference>
<name>A0A4R1HBK8_9GAMM</name>
<evidence type="ECO:0000313" key="7">
    <source>
        <dbReference type="Proteomes" id="UP000295707"/>
    </source>
</evidence>
<keyword evidence="5" id="KW-0460">Magnesium</keyword>
<comment type="cofactor">
    <cofactor evidence="5">
        <name>Mg(2+)</name>
        <dbReference type="ChEBI" id="CHEBI:18420"/>
    </cofactor>
</comment>
<proteinExistence type="inferred from homology"/>
<dbReference type="EC" id="6.3.3.2" evidence="5"/>
<protein>
    <recommendedName>
        <fullName evidence="5">5-formyltetrahydrofolate cyclo-ligase</fullName>
        <ecNumber evidence="5">6.3.3.2</ecNumber>
    </recommendedName>
</protein>
<dbReference type="GO" id="GO:0005524">
    <property type="term" value="F:ATP binding"/>
    <property type="evidence" value="ECO:0007669"/>
    <property type="project" value="UniProtKB-KW"/>
</dbReference>
<dbReference type="Pfam" id="PF01812">
    <property type="entry name" value="5-FTHF_cyc-lig"/>
    <property type="match status" value="1"/>
</dbReference>
<dbReference type="PANTHER" id="PTHR23407">
    <property type="entry name" value="ATPASE INHIBITOR/5-FORMYLTETRAHYDROFOLATE CYCLO-LIGASE"/>
    <property type="match status" value="1"/>
</dbReference>
<dbReference type="OrthoDB" id="9801938at2"/>
<dbReference type="GO" id="GO:0035999">
    <property type="term" value="P:tetrahydrofolate interconversion"/>
    <property type="evidence" value="ECO:0007669"/>
    <property type="project" value="TreeGrafter"/>
</dbReference>
<feature type="binding site" evidence="4">
    <location>
        <begin position="135"/>
        <end position="143"/>
    </location>
    <ligand>
        <name>ATP</name>
        <dbReference type="ChEBI" id="CHEBI:30616"/>
    </ligand>
</feature>
<comment type="similarity">
    <text evidence="1 5">Belongs to the 5-formyltetrahydrofolate cyclo-ligase family.</text>
</comment>
<evidence type="ECO:0000313" key="6">
    <source>
        <dbReference type="EMBL" id="TCK19357.1"/>
    </source>
</evidence>
<feature type="binding site" evidence="4">
    <location>
        <position position="50"/>
    </location>
    <ligand>
        <name>substrate</name>
    </ligand>
</feature>
<dbReference type="GO" id="GO:0009396">
    <property type="term" value="P:folic acid-containing compound biosynthetic process"/>
    <property type="evidence" value="ECO:0007669"/>
    <property type="project" value="TreeGrafter"/>
</dbReference>
<dbReference type="GO" id="GO:0046872">
    <property type="term" value="F:metal ion binding"/>
    <property type="evidence" value="ECO:0007669"/>
    <property type="project" value="UniProtKB-KW"/>
</dbReference>
<reference evidence="6 7" key="1">
    <citation type="submission" date="2019-03" db="EMBL/GenBank/DDBJ databases">
        <title>Genomic Encyclopedia of Type Strains, Phase IV (KMG-IV): sequencing the most valuable type-strain genomes for metagenomic binning, comparative biology and taxonomic classification.</title>
        <authorList>
            <person name="Goeker M."/>
        </authorList>
    </citation>
    <scope>NUCLEOTIDE SEQUENCE [LARGE SCALE GENOMIC DNA]</scope>
    <source>
        <strain evidence="6 7">DSM 19610</strain>
    </source>
</reference>
<keyword evidence="6" id="KW-0436">Ligase</keyword>
<evidence type="ECO:0000256" key="2">
    <source>
        <dbReference type="ARBA" id="ARBA00022741"/>
    </source>
</evidence>
<dbReference type="AlphaFoldDB" id="A0A4R1HBK8"/>
<dbReference type="RefSeq" id="WP_132973958.1">
    <property type="nucleotide sequence ID" value="NZ_SMFX01000001.1"/>
</dbReference>
<dbReference type="SUPFAM" id="SSF100950">
    <property type="entry name" value="NagB/RpiA/CoA transferase-like"/>
    <property type="match status" value="1"/>
</dbReference>
<sequence length="196" mass="22771">MPNRSNQRKQLRDRRCALEPAERLQRSRLLCRQLAKHHLFRNSQRIAAYLSADGEVDPHPLIERAWAMNKQVYLPVLRPFGDNRLWFARYEPGTPLVKNRYGIAEPEIDHNKRVEAFALDLVLAPLVGFDLKGNRLGMGGGFYDRSFAHLLRRRHWLKPRLVGLAYGFQQVEHLPAQPWDVPLTAVATDTQITEFR</sequence>
<dbReference type="Proteomes" id="UP000295707">
    <property type="component" value="Unassembled WGS sequence"/>
</dbReference>
<accession>A0A4R1HBK8</accession>
<organism evidence="6 7">
    <name type="scientific">Thiogranum longum</name>
    <dbReference type="NCBI Taxonomy" id="1537524"/>
    <lineage>
        <taxon>Bacteria</taxon>
        <taxon>Pseudomonadati</taxon>
        <taxon>Pseudomonadota</taxon>
        <taxon>Gammaproteobacteria</taxon>
        <taxon>Chromatiales</taxon>
        <taxon>Ectothiorhodospiraceae</taxon>
        <taxon>Thiogranum</taxon>
    </lineage>
</organism>
<keyword evidence="3 4" id="KW-0067">ATP-binding</keyword>
<keyword evidence="5" id="KW-0479">Metal-binding</keyword>
<evidence type="ECO:0000256" key="3">
    <source>
        <dbReference type="ARBA" id="ARBA00022840"/>
    </source>
</evidence>
<evidence type="ECO:0000256" key="5">
    <source>
        <dbReference type="RuleBase" id="RU361279"/>
    </source>
</evidence>
<dbReference type="PIRSF" id="PIRSF006806">
    <property type="entry name" value="FTHF_cligase"/>
    <property type="match status" value="1"/>
</dbReference>
<dbReference type="NCBIfam" id="TIGR02727">
    <property type="entry name" value="MTHFS_bact"/>
    <property type="match status" value="1"/>
</dbReference>